<evidence type="ECO:0000313" key="1">
    <source>
        <dbReference type="EMBL" id="BBF66799.1"/>
    </source>
</evidence>
<name>A0A2Z6IMK4_ACIFI</name>
<evidence type="ECO:0000313" key="2">
    <source>
        <dbReference type="Proteomes" id="UP000280188"/>
    </source>
</evidence>
<sequence>MLTSQPRDEAFLSSPAFTKALANDDGRAAKAHLAAGRPIYYGDERHPGKIIKEFPDGRRQLITISRTRQEAFIREL</sequence>
<dbReference type="RefSeq" id="WP_126605634.1">
    <property type="nucleotide sequence ID" value="NZ_CP134225.1"/>
</dbReference>
<organism evidence="1 2">
    <name type="scientific">Acidithiobacillus ferridurans</name>
    <dbReference type="NCBI Taxonomy" id="1232575"/>
    <lineage>
        <taxon>Bacteria</taxon>
        <taxon>Pseudomonadati</taxon>
        <taxon>Pseudomonadota</taxon>
        <taxon>Acidithiobacillia</taxon>
        <taxon>Acidithiobacillales</taxon>
        <taxon>Acidithiobacillaceae</taxon>
        <taxon>Acidithiobacillus</taxon>
    </lineage>
</organism>
<accession>A0A2Z6IMK4</accession>
<dbReference type="KEGG" id="afj:AFERRID_30170"/>
<dbReference type="EMBL" id="AP018795">
    <property type="protein sequence ID" value="BBF66799.1"/>
    <property type="molecule type" value="Genomic_DNA"/>
</dbReference>
<keyword evidence="2" id="KW-1185">Reference proteome</keyword>
<protein>
    <submittedName>
        <fullName evidence="1">Uncharacterized protein</fullName>
    </submittedName>
</protein>
<dbReference type="Proteomes" id="UP000280188">
    <property type="component" value="Chromosome"/>
</dbReference>
<gene>
    <name evidence="1" type="ORF">AFERRID_30170</name>
</gene>
<reference evidence="1 2" key="1">
    <citation type="journal article" date="2018" name="Microbiol. Resour. Announc.">
        <title>Complete Genome Sequence of Acidithiobacillus ferridurans JCM 18981.</title>
        <authorList>
            <person name="Miyauchi T."/>
            <person name="Kouzuma A."/>
            <person name="Abe T."/>
            <person name="Watanabe K."/>
        </authorList>
    </citation>
    <scope>NUCLEOTIDE SEQUENCE [LARGE SCALE GENOMIC DNA]</scope>
    <source>
        <strain evidence="2">ATCC 33020 / DSM 29468 / JCM 18981 / 11Fe</strain>
    </source>
</reference>
<proteinExistence type="predicted"/>
<dbReference type="AlphaFoldDB" id="A0A2Z6IMK4"/>